<evidence type="ECO:0000313" key="3">
    <source>
        <dbReference type="Proteomes" id="UP001595776"/>
    </source>
</evidence>
<organism evidence="2 3">
    <name type="scientific">Kordiimonas lipolytica</name>
    <dbReference type="NCBI Taxonomy" id="1662421"/>
    <lineage>
        <taxon>Bacteria</taxon>
        <taxon>Pseudomonadati</taxon>
        <taxon>Pseudomonadota</taxon>
        <taxon>Alphaproteobacteria</taxon>
        <taxon>Kordiimonadales</taxon>
        <taxon>Kordiimonadaceae</taxon>
        <taxon>Kordiimonas</taxon>
    </lineage>
</organism>
<dbReference type="Proteomes" id="UP001595776">
    <property type="component" value="Unassembled WGS sequence"/>
</dbReference>
<accession>A0ABV8U824</accession>
<dbReference type="EMBL" id="JBHSCR010000001">
    <property type="protein sequence ID" value="MFC4346618.1"/>
    <property type="molecule type" value="Genomic_DNA"/>
</dbReference>
<dbReference type="Pfam" id="PF13801">
    <property type="entry name" value="Metal_resist"/>
    <property type="match status" value="1"/>
</dbReference>
<dbReference type="InterPro" id="IPR025961">
    <property type="entry name" value="Metal_resist"/>
</dbReference>
<proteinExistence type="predicted"/>
<sequence length="193" mass="21504">MTGKMKWILVLLAASLAVNLFIGGVILGRQFRAEDGPRGAPRERVEFNLRRLAAYLPESEQGALREILQDHRRSLRTHFRDMRQSEQRIKDLLGAESVDLPALEAALESHQAKAEELKAPLRDIILNVVAKLDQETRKALAEDLFERRGPGPEGRPLHRPGMGGSPDGRRPPPPPRGDEDFEPDDRPPPPPGA</sequence>
<evidence type="ECO:0000313" key="2">
    <source>
        <dbReference type="EMBL" id="MFC4346618.1"/>
    </source>
</evidence>
<gene>
    <name evidence="2" type="ORF">ACFO5Q_02000</name>
</gene>
<protein>
    <submittedName>
        <fullName evidence="2">Periplasmic heavy metal sensor</fullName>
    </submittedName>
</protein>
<feature type="region of interest" description="Disordered" evidence="1">
    <location>
        <begin position="142"/>
        <end position="193"/>
    </location>
</feature>
<name>A0ABV8U824_9PROT</name>
<reference evidence="3" key="1">
    <citation type="journal article" date="2019" name="Int. J. Syst. Evol. Microbiol.">
        <title>The Global Catalogue of Microorganisms (GCM) 10K type strain sequencing project: providing services to taxonomists for standard genome sequencing and annotation.</title>
        <authorList>
            <consortium name="The Broad Institute Genomics Platform"/>
            <consortium name="The Broad Institute Genome Sequencing Center for Infectious Disease"/>
            <person name="Wu L."/>
            <person name="Ma J."/>
        </authorList>
    </citation>
    <scope>NUCLEOTIDE SEQUENCE [LARGE SCALE GENOMIC DNA]</scope>
    <source>
        <strain evidence="3">CGMCC 1.15304</strain>
    </source>
</reference>
<comment type="caution">
    <text evidence="2">The sequence shown here is derived from an EMBL/GenBank/DDBJ whole genome shotgun (WGS) entry which is preliminary data.</text>
</comment>
<evidence type="ECO:0000256" key="1">
    <source>
        <dbReference type="SAM" id="MobiDB-lite"/>
    </source>
</evidence>
<keyword evidence="3" id="KW-1185">Reference proteome</keyword>
<dbReference type="RefSeq" id="WP_068148084.1">
    <property type="nucleotide sequence ID" value="NZ_JBHSCR010000001.1"/>
</dbReference>